<dbReference type="PROSITE" id="PS50011">
    <property type="entry name" value="PROTEIN_KINASE_DOM"/>
    <property type="match status" value="1"/>
</dbReference>
<proteinExistence type="predicted"/>
<dbReference type="InterPro" id="IPR000719">
    <property type="entry name" value="Prot_kinase_dom"/>
</dbReference>
<dbReference type="Proteomes" id="UP001150538">
    <property type="component" value="Unassembled WGS sequence"/>
</dbReference>
<gene>
    <name evidence="2" type="ORF">H4219_002835</name>
</gene>
<comment type="caution">
    <text evidence="2">The sequence shown here is derived from an EMBL/GenBank/DDBJ whole genome shotgun (WGS) entry which is preliminary data.</text>
</comment>
<dbReference type="InterPro" id="IPR011009">
    <property type="entry name" value="Kinase-like_dom_sf"/>
</dbReference>
<dbReference type="PROSITE" id="PS00108">
    <property type="entry name" value="PROTEIN_KINASE_ST"/>
    <property type="match status" value="1"/>
</dbReference>
<evidence type="ECO:0000259" key="1">
    <source>
        <dbReference type="PROSITE" id="PS50011"/>
    </source>
</evidence>
<dbReference type="GO" id="GO:0004672">
    <property type="term" value="F:protein kinase activity"/>
    <property type="evidence" value="ECO:0007669"/>
    <property type="project" value="InterPro"/>
</dbReference>
<dbReference type="PANTHER" id="PTHR48011:SF4">
    <property type="entry name" value="MITOGEN-ACTIVATED PROTEIN KINASE KINASE KINASE 19"/>
    <property type="match status" value="1"/>
</dbReference>
<keyword evidence="3" id="KW-1185">Reference proteome</keyword>
<name>A0A9W8DTI4_9FUNG</name>
<dbReference type="GO" id="GO:0007165">
    <property type="term" value="P:signal transduction"/>
    <property type="evidence" value="ECO:0007669"/>
    <property type="project" value="TreeGrafter"/>
</dbReference>
<dbReference type="EMBL" id="JANBPU010000054">
    <property type="protein sequence ID" value="KAJ1918055.1"/>
    <property type="molecule type" value="Genomic_DNA"/>
</dbReference>
<dbReference type="OrthoDB" id="4062651at2759"/>
<reference evidence="2" key="1">
    <citation type="submission" date="2022-07" db="EMBL/GenBank/DDBJ databases">
        <title>Phylogenomic reconstructions and comparative analyses of Kickxellomycotina fungi.</title>
        <authorList>
            <person name="Reynolds N.K."/>
            <person name="Stajich J.E."/>
            <person name="Barry K."/>
            <person name="Grigoriev I.V."/>
            <person name="Crous P."/>
            <person name="Smith M.E."/>
        </authorList>
    </citation>
    <scope>NUCLEOTIDE SEQUENCE</scope>
    <source>
        <strain evidence="2">NBRC 100468</strain>
    </source>
</reference>
<dbReference type="Pfam" id="PF00069">
    <property type="entry name" value="Pkinase"/>
    <property type="match status" value="1"/>
</dbReference>
<protein>
    <recommendedName>
        <fullName evidence="1">Protein kinase domain-containing protein</fullName>
    </recommendedName>
</protein>
<dbReference type="Gene3D" id="1.10.510.10">
    <property type="entry name" value="Transferase(Phosphotransferase) domain 1"/>
    <property type="match status" value="1"/>
</dbReference>
<dbReference type="InterPro" id="IPR008271">
    <property type="entry name" value="Ser/Thr_kinase_AS"/>
</dbReference>
<feature type="domain" description="Protein kinase" evidence="1">
    <location>
        <begin position="1"/>
        <end position="288"/>
    </location>
</feature>
<dbReference type="PANTHER" id="PTHR48011">
    <property type="entry name" value="CCR4-NOT TRANSCRIPTIONAL COMPLEX SUBUNIT CAF120-RELATED"/>
    <property type="match status" value="1"/>
</dbReference>
<organism evidence="2 3">
    <name type="scientific">Mycoemilia scoparia</name>
    <dbReference type="NCBI Taxonomy" id="417184"/>
    <lineage>
        <taxon>Eukaryota</taxon>
        <taxon>Fungi</taxon>
        <taxon>Fungi incertae sedis</taxon>
        <taxon>Zoopagomycota</taxon>
        <taxon>Kickxellomycotina</taxon>
        <taxon>Kickxellomycetes</taxon>
        <taxon>Kickxellales</taxon>
        <taxon>Kickxellaceae</taxon>
        <taxon>Mycoemilia</taxon>
    </lineage>
</organism>
<dbReference type="InterPro" id="IPR052751">
    <property type="entry name" value="Plant_MAPKKK"/>
</dbReference>
<dbReference type="SUPFAM" id="SSF56112">
    <property type="entry name" value="Protein kinase-like (PK-like)"/>
    <property type="match status" value="1"/>
</dbReference>
<dbReference type="GO" id="GO:0005524">
    <property type="term" value="F:ATP binding"/>
    <property type="evidence" value="ECO:0007669"/>
    <property type="project" value="InterPro"/>
</dbReference>
<sequence length="288" mass="32684">MNSEINILQRIIENNENVIIRAEYLQTEHQIKCGTELLKGRWVDEDQVEKLLKKLGKQLEINNGYVVIENGVATEHKRNLKYRKYENLNTIETQEYKVKYSLSCFYGKVYFYDGDGCDFVVKGLGKFGDQDDLDTLYREIDVFLAIGGQEHISGIIKMLGVVRNEDGDVIGIALEKGERFVAENITQAQKAELCDGVAYLHSRGYIHCDIKEPNVVIVNEHAKLIDIGSCLAVDDKTSAIFMTEDCGDPKLLTGERGRPGFEFDIYCLCKLFGLDSTKYKTIEDIKKA</sequence>
<evidence type="ECO:0000313" key="2">
    <source>
        <dbReference type="EMBL" id="KAJ1918055.1"/>
    </source>
</evidence>
<dbReference type="SMART" id="SM00220">
    <property type="entry name" value="S_TKc"/>
    <property type="match status" value="1"/>
</dbReference>
<evidence type="ECO:0000313" key="3">
    <source>
        <dbReference type="Proteomes" id="UP001150538"/>
    </source>
</evidence>
<dbReference type="AlphaFoldDB" id="A0A9W8DTI4"/>
<accession>A0A9W8DTI4</accession>